<dbReference type="GO" id="GO:0005524">
    <property type="term" value="F:ATP binding"/>
    <property type="evidence" value="ECO:0007669"/>
    <property type="project" value="UniProtKB-KW"/>
</dbReference>
<dbReference type="SMART" id="SM00220">
    <property type="entry name" value="S_TKc"/>
    <property type="match status" value="1"/>
</dbReference>
<feature type="region of interest" description="Disordered" evidence="6">
    <location>
        <begin position="411"/>
        <end position="440"/>
    </location>
</feature>
<dbReference type="EC" id="2.7.11.1" evidence="1"/>
<dbReference type="PANTHER" id="PTHR43671">
    <property type="entry name" value="SERINE/THREONINE-PROTEIN KINASE NEK"/>
    <property type="match status" value="1"/>
</dbReference>
<dbReference type="RefSeq" id="WP_124933482.1">
    <property type="nucleotide sequence ID" value="NZ_RQZC01000005.1"/>
</dbReference>
<evidence type="ECO:0000256" key="3">
    <source>
        <dbReference type="ARBA" id="ARBA00022741"/>
    </source>
</evidence>
<proteinExistence type="predicted"/>
<comment type="caution">
    <text evidence="9">The sequence shown here is derived from an EMBL/GenBank/DDBJ whole genome shotgun (WGS) entry which is preliminary data.</text>
</comment>
<evidence type="ECO:0000313" key="9">
    <source>
        <dbReference type="EMBL" id="RRD29748.1"/>
    </source>
</evidence>
<keyword evidence="5" id="KW-0067">ATP-binding</keyword>
<feature type="transmembrane region" description="Helical" evidence="7">
    <location>
        <begin position="500"/>
        <end position="521"/>
    </location>
</feature>
<dbReference type="SUPFAM" id="SSF56112">
    <property type="entry name" value="Protein kinase-like (PK-like)"/>
    <property type="match status" value="1"/>
</dbReference>
<dbReference type="InterPro" id="IPR050660">
    <property type="entry name" value="NEK_Ser/Thr_kinase"/>
</dbReference>
<dbReference type="Gene3D" id="3.30.200.20">
    <property type="entry name" value="Phosphorylase Kinase, domain 1"/>
    <property type="match status" value="1"/>
</dbReference>
<organism evidence="9 10">
    <name type="scientific">Actinomyces bowdenii</name>
    <dbReference type="NCBI Taxonomy" id="131109"/>
    <lineage>
        <taxon>Bacteria</taxon>
        <taxon>Bacillati</taxon>
        <taxon>Actinomycetota</taxon>
        <taxon>Actinomycetes</taxon>
        <taxon>Actinomycetales</taxon>
        <taxon>Actinomycetaceae</taxon>
        <taxon>Actinomyces</taxon>
    </lineage>
</organism>
<keyword evidence="9" id="KW-0723">Serine/threonine-protein kinase</keyword>
<protein>
    <recommendedName>
        <fullName evidence="1">non-specific serine/threonine protein kinase</fullName>
        <ecNumber evidence="1">2.7.11.1</ecNumber>
    </recommendedName>
</protein>
<name>A0A3P1V7H1_9ACTO</name>
<keyword evidence="2" id="KW-0808">Transferase</keyword>
<dbReference type="InterPro" id="IPR011009">
    <property type="entry name" value="Kinase-like_dom_sf"/>
</dbReference>
<dbReference type="InterPro" id="IPR000719">
    <property type="entry name" value="Prot_kinase_dom"/>
</dbReference>
<dbReference type="Proteomes" id="UP000271272">
    <property type="component" value="Unassembled WGS sequence"/>
</dbReference>
<dbReference type="InterPro" id="IPR008271">
    <property type="entry name" value="Ser/Thr_kinase_AS"/>
</dbReference>
<reference evidence="9 10" key="1">
    <citation type="submission" date="2018-11" db="EMBL/GenBank/DDBJ databases">
        <title>Genomes From Bacteria Associated with the Canine Oral Cavity: a Test Case for Automated Genome-Based Taxonomic Assignment.</title>
        <authorList>
            <person name="Coil D.A."/>
            <person name="Jospin G."/>
            <person name="Darling A.E."/>
            <person name="Wallis C."/>
            <person name="Davis I.J."/>
            <person name="Harris S."/>
            <person name="Eisen J.A."/>
            <person name="Holcombe L.J."/>
            <person name="O'Flynn C."/>
        </authorList>
    </citation>
    <scope>NUCLEOTIDE SEQUENCE [LARGE SCALE GENOMIC DNA]</scope>
    <source>
        <strain evidence="9 10">OH5050</strain>
    </source>
</reference>
<feature type="compositionally biased region" description="Low complexity" evidence="6">
    <location>
        <begin position="348"/>
        <end position="370"/>
    </location>
</feature>
<keyword evidence="10" id="KW-1185">Reference proteome</keyword>
<evidence type="ECO:0000256" key="6">
    <source>
        <dbReference type="SAM" id="MobiDB-lite"/>
    </source>
</evidence>
<dbReference type="OrthoDB" id="9762169at2"/>
<dbReference type="AlphaFoldDB" id="A0A3P1V7H1"/>
<evidence type="ECO:0000256" key="2">
    <source>
        <dbReference type="ARBA" id="ARBA00022679"/>
    </source>
</evidence>
<dbReference type="EMBL" id="RQZC01000005">
    <property type="protein sequence ID" value="RRD29748.1"/>
    <property type="molecule type" value="Genomic_DNA"/>
</dbReference>
<evidence type="ECO:0000259" key="8">
    <source>
        <dbReference type="PROSITE" id="PS50011"/>
    </source>
</evidence>
<dbReference type="PROSITE" id="PS50011">
    <property type="entry name" value="PROTEIN_KINASE_DOM"/>
    <property type="match status" value="1"/>
</dbReference>
<evidence type="ECO:0000256" key="4">
    <source>
        <dbReference type="ARBA" id="ARBA00022777"/>
    </source>
</evidence>
<keyword evidence="7" id="KW-0472">Membrane</keyword>
<dbReference type="CDD" id="cd14014">
    <property type="entry name" value="STKc_PknB_like"/>
    <property type="match status" value="1"/>
</dbReference>
<dbReference type="Gene3D" id="1.10.510.10">
    <property type="entry name" value="Transferase(Phosphotransferase) domain 1"/>
    <property type="match status" value="1"/>
</dbReference>
<keyword evidence="7" id="KW-0812">Transmembrane</keyword>
<evidence type="ECO:0000256" key="1">
    <source>
        <dbReference type="ARBA" id="ARBA00012513"/>
    </source>
</evidence>
<dbReference type="Pfam" id="PF00069">
    <property type="entry name" value="Pkinase"/>
    <property type="match status" value="1"/>
</dbReference>
<feature type="domain" description="Protein kinase" evidence="8">
    <location>
        <begin position="19"/>
        <end position="317"/>
    </location>
</feature>
<keyword evidence="4 9" id="KW-0418">Kinase</keyword>
<sequence>MTDYSPPERPAPRRLGSAYILEALIGSGAQGEVWRGRRADSQEPLAFKILRADLVDNPDVIDRFIKERSTLLRVRSPYVVAIRDVVIEGATFAIAMDYVDGGDLRDLLRAEGTMTPAGLAAMGLRISQGLGAVHDAGVVHRDIKPANILLSRVPGPVGSQGDGALDAQGGTGVAIPASAQTVRNPGRGPGALITPGSAVVPRVADFGVARICDAFTTAHLTGAIGTPLYMAPEILSAQAPTPAADIYSLGIMLYEMACGITPFVGEPARLLAQHARYEPGRPDGVPDALWELIASMLAKQPESRPSIHHIIQRLEILQTALGGLPAARRLPAPPVSTISTVPYDWDRPSSGPSPAAGTGAATSPQAGTGQQETLMEVPAGQMAWSAAQGPVPGPGAGWMGTGYGEASITPTAATPYSASQGPAGPPGAAGMPSAPGGPGGPVAPTPMTVSAMGAPMYQGPAGGGTAPAAHPGDDTNPIGAAAFAQAPPAAPGRRRRRRRLWIPALAAVLIIVLVAAGVVWWRSRGAAEADYGWAVSLPTSGSVREEQRISNQRNARVSPTGAMYATGTLDGLQLYDATRQSKDPVWTGDCDEHAFWNAETLLCSQYGGDSLLVGKEGKTRPIPGKIESFEMIGATSELAIIADTSEDGSSGGLKAFNSEGEEVWKASGKYSTGSVANGFVLSYESSGNQIQVLSAQSGEVLASRGEVFSGTSSDKERPGAEIFPTQRPGGFDISTGTEAFSLVSEDSATIYKADGTQFKTIKGNFSNAAALATSEPLDAEALAEAYTAIARNPSASHAFGRGGSVEITVDAHGCTAKANGKDLSLPELSSGQDCAVTPVGLLRDNVLLVQFGLSTSSSSKGTTLLAISLDDGKPAWQYEGMLAYVIQPVDGHSGGRAMLSQGSDDLVIISLVG</sequence>
<feature type="compositionally biased region" description="Polar residues" evidence="6">
    <location>
        <begin position="411"/>
        <end position="420"/>
    </location>
</feature>
<evidence type="ECO:0000313" key="10">
    <source>
        <dbReference type="Proteomes" id="UP000271272"/>
    </source>
</evidence>
<dbReference type="PROSITE" id="PS00108">
    <property type="entry name" value="PROTEIN_KINASE_ST"/>
    <property type="match status" value="1"/>
</dbReference>
<feature type="region of interest" description="Disordered" evidence="6">
    <location>
        <begin position="341"/>
        <end position="370"/>
    </location>
</feature>
<dbReference type="GO" id="GO:0004674">
    <property type="term" value="F:protein serine/threonine kinase activity"/>
    <property type="evidence" value="ECO:0007669"/>
    <property type="project" value="UniProtKB-KW"/>
</dbReference>
<evidence type="ECO:0000256" key="7">
    <source>
        <dbReference type="SAM" id="Phobius"/>
    </source>
</evidence>
<evidence type="ECO:0000256" key="5">
    <source>
        <dbReference type="ARBA" id="ARBA00022840"/>
    </source>
</evidence>
<accession>A0A3P1V7H1</accession>
<keyword evidence="7" id="KW-1133">Transmembrane helix</keyword>
<gene>
    <name evidence="9" type="ORF">EII10_05455</name>
</gene>
<dbReference type="PANTHER" id="PTHR43671:SF13">
    <property type="entry name" value="SERINE_THREONINE-PROTEIN KINASE NEK2"/>
    <property type="match status" value="1"/>
</dbReference>
<keyword evidence="3" id="KW-0547">Nucleotide-binding</keyword>